<evidence type="ECO:0000256" key="5">
    <source>
        <dbReference type="SAM" id="Phobius"/>
    </source>
</evidence>
<dbReference type="Pfam" id="PF12698">
    <property type="entry name" value="ABC2_membrane_3"/>
    <property type="match status" value="1"/>
</dbReference>
<feature type="transmembrane region" description="Helical" evidence="5">
    <location>
        <begin position="191"/>
        <end position="215"/>
    </location>
</feature>
<dbReference type="GO" id="GO:0016020">
    <property type="term" value="C:membrane"/>
    <property type="evidence" value="ECO:0007669"/>
    <property type="project" value="UniProtKB-SubCell"/>
</dbReference>
<dbReference type="STRING" id="753702.SAMN04488102_102189"/>
<dbReference type="GO" id="GO:0140359">
    <property type="term" value="F:ABC-type transporter activity"/>
    <property type="evidence" value="ECO:0007669"/>
    <property type="project" value="InterPro"/>
</dbReference>
<feature type="transmembrane region" description="Helical" evidence="5">
    <location>
        <begin position="306"/>
        <end position="324"/>
    </location>
</feature>
<feature type="transmembrane region" description="Helical" evidence="5">
    <location>
        <begin position="21"/>
        <end position="40"/>
    </location>
</feature>
<evidence type="ECO:0000313" key="7">
    <source>
        <dbReference type="EMBL" id="SFC01143.1"/>
    </source>
</evidence>
<gene>
    <name evidence="7" type="ORF">SAMN04488102_102189</name>
</gene>
<feature type="transmembrane region" description="Helical" evidence="5">
    <location>
        <begin position="256"/>
        <end position="277"/>
    </location>
</feature>
<keyword evidence="2 5" id="KW-0812">Transmembrane</keyword>
<dbReference type="AlphaFoldDB" id="A0A1I1FVR8"/>
<keyword evidence="8" id="KW-1185">Reference proteome</keyword>
<sequence>MFKRIWTIFKRDFKVNVKDFLSLYILIMPILFGVLINVFAPGINDTTVNLALIEGENEQQVTYLEQFADVEVFESESEIENRVEDRDALIGIIPEDEGYYIMTQGNESEWVIDYAKLLNGLYEAGVNVEDSNVELVELGQTVPPLKKMLVNGAILFISILGGMLIALNMVEEKVDNTLSAINVTPTSRTTFILGKSVIGVLLTIFGTAAIIFITGFGEINILQMMLIILMTSLLSILVGFIQGVTNTDIISAASSIKLLFLPLIAGVLAVEILSDFWQPFFYWDPFYWAYKGSDMILSQNGTWTQILSYSGIVLALCGAVYVILAPRIKRGLK</sequence>
<evidence type="ECO:0000313" key="8">
    <source>
        <dbReference type="Proteomes" id="UP000199612"/>
    </source>
</evidence>
<evidence type="ECO:0000256" key="3">
    <source>
        <dbReference type="ARBA" id="ARBA00022989"/>
    </source>
</evidence>
<comment type="subcellular location">
    <subcellularLocation>
        <location evidence="1">Membrane</location>
        <topology evidence="1">Multi-pass membrane protein</topology>
    </subcellularLocation>
</comment>
<dbReference type="RefSeq" id="WP_091528520.1">
    <property type="nucleotide sequence ID" value="NZ_FOLT01000002.1"/>
</dbReference>
<reference evidence="8" key="1">
    <citation type="submission" date="2016-10" db="EMBL/GenBank/DDBJ databases">
        <authorList>
            <person name="Varghese N."/>
            <person name="Submissions S."/>
        </authorList>
    </citation>
    <scope>NUCLEOTIDE SEQUENCE [LARGE SCALE GENOMIC DNA]</scope>
    <source>
        <strain evidence="8">DSM 23664</strain>
    </source>
</reference>
<keyword evidence="3 5" id="KW-1133">Transmembrane helix</keyword>
<dbReference type="EMBL" id="FOLT01000002">
    <property type="protein sequence ID" value="SFC01143.1"/>
    <property type="molecule type" value="Genomic_DNA"/>
</dbReference>
<dbReference type="OrthoDB" id="2162283at2"/>
<feature type="transmembrane region" description="Helical" evidence="5">
    <location>
        <begin position="221"/>
        <end position="244"/>
    </location>
</feature>
<accession>A0A1I1FVR8</accession>
<feature type="domain" description="ABC-2 type transporter transmembrane" evidence="6">
    <location>
        <begin position="20"/>
        <end position="325"/>
    </location>
</feature>
<evidence type="ECO:0000256" key="1">
    <source>
        <dbReference type="ARBA" id="ARBA00004141"/>
    </source>
</evidence>
<evidence type="ECO:0000259" key="6">
    <source>
        <dbReference type="Pfam" id="PF12698"/>
    </source>
</evidence>
<evidence type="ECO:0000256" key="2">
    <source>
        <dbReference type="ARBA" id="ARBA00022692"/>
    </source>
</evidence>
<dbReference type="InterPro" id="IPR013525">
    <property type="entry name" value="ABC2_TM"/>
</dbReference>
<feature type="transmembrane region" description="Helical" evidence="5">
    <location>
        <begin position="148"/>
        <end position="170"/>
    </location>
</feature>
<organism evidence="7 8">
    <name type="scientific">Alkalibacterium subtropicum</name>
    <dbReference type="NCBI Taxonomy" id="753702"/>
    <lineage>
        <taxon>Bacteria</taxon>
        <taxon>Bacillati</taxon>
        <taxon>Bacillota</taxon>
        <taxon>Bacilli</taxon>
        <taxon>Lactobacillales</taxon>
        <taxon>Carnobacteriaceae</taxon>
        <taxon>Alkalibacterium</taxon>
    </lineage>
</organism>
<name>A0A1I1FVR8_9LACT</name>
<dbReference type="Proteomes" id="UP000199612">
    <property type="component" value="Unassembled WGS sequence"/>
</dbReference>
<protein>
    <submittedName>
        <fullName evidence="7">ABC-2 family transporter protein</fullName>
    </submittedName>
</protein>
<proteinExistence type="predicted"/>
<evidence type="ECO:0000256" key="4">
    <source>
        <dbReference type="ARBA" id="ARBA00023136"/>
    </source>
</evidence>
<keyword evidence="4 5" id="KW-0472">Membrane</keyword>